<name>A0ABD3N6F9_9STRA</name>
<dbReference type="CDD" id="cd09868">
    <property type="entry name" value="PIN_XPG_RAD2"/>
    <property type="match status" value="1"/>
</dbReference>
<dbReference type="InterPro" id="IPR008918">
    <property type="entry name" value="HhH2"/>
</dbReference>
<evidence type="ECO:0000259" key="4">
    <source>
        <dbReference type="SMART" id="SM00484"/>
    </source>
</evidence>
<sequence length="1083" mass="120105">MQKKRTHSKKEEDKSEEGDPSMNGMEKMVTSKTPNNSGALSAGFTLEDDDVLTSQSQQQLAPQSHHDKNSDDVISIDGSGGGDHRQSDVDHRGFLQYQRGDDVHDDDGSGNDWEMSRAIQSSIDDSINQRQRKRPSSSLVRPGESNDGHSNEAVSDGDDPYYGNQSVKRCDFVHANADNEIIASLSSETRHQWIDSQYRAHRIQSRSECIRAAANPQDYSSTQLRNFLKISMLNKRVGEIGKLVETRKEFAVERMGRDDNVTATNPRRCSRPELQRLRRHKDNASSDDDDDIDNELFDKTSNNNIEPSMKVLFGDDDSNSDSHGDVSGDDGYGCDGGFLLPSAKAAVTFQSESTKDDVVELLTSDSEDTSASQSSINRRPSSNEIERVGQNCETTDHRDVPLSSNPQSTLSAFQSSKLLLELSTADQEWADWGGEADDKKDTIQVGINDFNEAVEKNSGSHEDTESDSDEDTFLMLGNATKPARFTRDDEVVTTTGSIVPVAADAVLPYRYDTIGGVDNDDVDVEWEDCNSEDDRVCDRNEVNDNQSKDEDINEREIEPQAPLVPHPADDDVDVEWEDCNSEDDRVCDRNEVNANQSKDEDSNEREIEPQAPSSKSSPTSSINGEEPLEIGSSCESGNENDEYDALLDDPQAAALKRAQTTASNLTSWAGRAFQRAISELAVHQTQPHSPTRTSHQVNTVKDSIDLTTGHDGIDADCGCNHIDTGSGSIDRNLDSSAAQHQIKRNVYFLDTSLEGLTAAHTAILEEEKTMERDMSTITDEMKEDILTLLRLCGIPWVESPTEAEAQCAALEELGLVDGIVTEDSDIFVFGGKKVYKNFFDEQKFVEAYFASDIERDLALKRHQLVALAMLLGGDYTDGVKGVGIVNGMEVLQAFTIHDSEDGIRDGLQRFREWLDGFGDPSLDDSEDFSSQKVALFHKKHKSARTRWVAPADFPSRGIVNAYINPVVDKSEAKFSWAIPDLHGLQNFCAETLGWERAETDRVVNPVLKVLESGSKQMRLESYFLRYEDGYKFAKVRSKRLKTILHDIQSGDNVNEASTSDSAGMASNTDVDVAPDNKRRKKKK</sequence>
<feature type="compositionally biased region" description="Low complexity" evidence="3">
    <location>
        <begin position="612"/>
        <end position="621"/>
    </location>
</feature>
<feature type="region of interest" description="Disordered" evidence="3">
    <location>
        <begin position="1"/>
        <end position="161"/>
    </location>
</feature>
<reference evidence="5 6" key="1">
    <citation type="submission" date="2024-10" db="EMBL/GenBank/DDBJ databases">
        <title>Updated reference genomes for cyclostephanoid diatoms.</title>
        <authorList>
            <person name="Roberts W.R."/>
            <person name="Alverson A.J."/>
        </authorList>
    </citation>
    <scope>NUCLEOTIDE SEQUENCE [LARGE SCALE GENOMIC DNA]</scope>
    <source>
        <strain evidence="5 6">AJA276-08</strain>
    </source>
</reference>
<feature type="compositionally biased region" description="Polar residues" evidence="3">
    <location>
        <begin position="52"/>
        <end position="62"/>
    </location>
</feature>
<feature type="compositionally biased region" description="Polar residues" evidence="3">
    <location>
        <begin position="1051"/>
        <end position="1069"/>
    </location>
</feature>
<feature type="compositionally biased region" description="Polar residues" evidence="3">
    <location>
        <begin position="30"/>
        <end position="39"/>
    </location>
</feature>
<feature type="compositionally biased region" description="Acidic residues" evidence="3">
    <location>
        <begin position="285"/>
        <end position="295"/>
    </location>
</feature>
<dbReference type="SUPFAM" id="SSF88723">
    <property type="entry name" value="PIN domain-like"/>
    <property type="match status" value="1"/>
</dbReference>
<feature type="compositionally biased region" description="Basic and acidic residues" evidence="3">
    <location>
        <begin position="582"/>
        <end position="608"/>
    </location>
</feature>
<feature type="domain" description="XPG-I" evidence="4">
    <location>
        <begin position="790"/>
        <end position="859"/>
    </location>
</feature>
<evidence type="ECO:0000256" key="3">
    <source>
        <dbReference type="SAM" id="MobiDB-lite"/>
    </source>
</evidence>
<organism evidence="5 6">
    <name type="scientific">Stephanodiscus triporus</name>
    <dbReference type="NCBI Taxonomy" id="2934178"/>
    <lineage>
        <taxon>Eukaryota</taxon>
        <taxon>Sar</taxon>
        <taxon>Stramenopiles</taxon>
        <taxon>Ochrophyta</taxon>
        <taxon>Bacillariophyta</taxon>
        <taxon>Coscinodiscophyceae</taxon>
        <taxon>Thalassiosirophycidae</taxon>
        <taxon>Stephanodiscales</taxon>
        <taxon>Stephanodiscaceae</taxon>
        <taxon>Stephanodiscus</taxon>
    </lineage>
</organism>
<feature type="region of interest" description="Disordered" evidence="3">
    <location>
        <begin position="535"/>
        <end position="643"/>
    </location>
</feature>
<dbReference type="InterPro" id="IPR029060">
    <property type="entry name" value="PIN-like_dom_sf"/>
</dbReference>
<accession>A0ABD3N6F9</accession>
<feature type="region of interest" description="Disordered" evidence="3">
    <location>
        <begin position="257"/>
        <end position="329"/>
    </location>
</feature>
<gene>
    <name evidence="5" type="ORF">ACHAW5_000723</name>
</gene>
<feature type="compositionally biased region" description="Polar residues" evidence="3">
    <location>
        <begin position="118"/>
        <end position="129"/>
    </location>
</feature>
<feature type="region of interest" description="Disordered" evidence="3">
    <location>
        <begin position="364"/>
        <end position="387"/>
    </location>
</feature>
<comment type="subcellular location">
    <subcellularLocation>
        <location evidence="1">Nucleus</location>
    </subcellularLocation>
</comment>
<protein>
    <recommendedName>
        <fullName evidence="4">XPG-I domain-containing protein</fullName>
    </recommendedName>
</protein>
<dbReference type="SUPFAM" id="SSF47807">
    <property type="entry name" value="5' to 3' exonuclease, C-terminal subdomain"/>
    <property type="match status" value="1"/>
</dbReference>
<dbReference type="PANTHER" id="PTHR16171:SF7">
    <property type="entry name" value="DNA REPAIR PROTEIN RAD2"/>
    <property type="match status" value="1"/>
</dbReference>
<dbReference type="PANTHER" id="PTHR16171">
    <property type="entry name" value="DNA REPAIR PROTEIN COMPLEMENTING XP-G CELLS-RELATED"/>
    <property type="match status" value="1"/>
</dbReference>
<dbReference type="PRINTS" id="PR00853">
    <property type="entry name" value="XPGRADSUPER"/>
</dbReference>
<comment type="caution">
    <text evidence="5">The sequence shown here is derived from an EMBL/GenBank/DDBJ whole genome shotgun (WGS) entry which is preliminary data.</text>
</comment>
<evidence type="ECO:0000313" key="5">
    <source>
        <dbReference type="EMBL" id="KAL3769851.1"/>
    </source>
</evidence>
<evidence type="ECO:0000313" key="6">
    <source>
        <dbReference type="Proteomes" id="UP001530315"/>
    </source>
</evidence>
<dbReference type="InterPro" id="IPR006084">
    <property type="entry name" value="XPG/Rad2"/>
</dbReference>
<dbReference type="SMART" id="SM00484">
    <property type="entry name" value="XPGI"/>
    <property type="match status" value="1"/>
</dbReference>
<feature type="region of interest" description="Disordered" evidence="3">
    <location>
        <begin position="1051"/>
        <end position="1083"/>
    </location>
</feature>
<dbReference type="InterPro" id="IPR006086">
    <property type="entry name" value="XPG-I_dom"/>
</dbReference>
<evidence type="ECO:0000256" key="1">
    <source>
        <dbReference type="ARBA" id="ARBA00004123"/>
    </source>
</evidence>
<keyword evidence="6" id="KW-1185">Reference proteome</keyword>
<dbReference type="SMART" id="SM00279">
    <property type="entry name" value="HhH2"/>
    <property type="match status" value="1"/>
</dbReference>
<dbReference type="AlphaFoldDB" id="A0ABD3N6F9"/>
<evidence type="ECO:0000256" key="2">
    <source>
        <dbReference type="ARBA" id="ARBA00023242"/>
    </source>
</evidence>
<dbReference type="Gene3D" id="1.10.150.20">
    <property type="entry name" value="5' to 3' exonuclease, C-terminal subdomain"/>
    <property type="match status" value="1"/>
</dbReference>
<dbReference type="InterPro" id="IPR036279">
    <property type="entry name" value="5-3_exonuclease_C_sf"/>
</dbReference>
<feature type="compositionally biased region" description="Basic and acidic residues" evidence="3">
    <location>
        <begin position="535"/>
        <end position="558"/>
    </location>
</feature>
<dbReference type="GO" id="GO:0005634">
    <property type="term" value="C:nucleus"/>
    <property type="evidence" value="ECO:0007669"/>
    <property type="project" value="UniProtKB-SubCell"/>
</dbReference>
<dbReference type="Proteomes" id="UP001530315">
    <property type="component" value="Unassembled WGS sequence"/>
</dbReference>
<dbReference type="Pfam" id="PF00867">
    <property type="entry name" value="XPG_I"/>
    <property type="match status" value="1"/>
</dbReference>
<proteinExistence type="predicted"/>
<dbReference type="CDD" id="cd09904">
    <property type="entry name" value="H3TH_XPG"/>
    <property type="match status" value="1"/>
</dbReference>
<feature type="compositionally biased region" description="Acidic residues" evidence="3">
    <location>
        <begin position="570"/>
        <end position="581"/>
    </location>
</feature>
<feature type="compositionally biased region" description="Basic and acidic residues" evidence="3">
    <location>
        <begin position="82"/>
        <end position="93"/>
    </location>
</feature>
<dbReference type="EMBL" id="JALLAZ020001644">
    <property type="protein sequence ID" value="KAL3769851.1"/>
    <property type="molecule type" value="Genomic_DNA"/>
</dbReference>
<keyword evidence="2" id="KW-0539">Nucleus</keyword>
<dbReference type="Gene3D" id="3.40.50.1010">
    <property type="entry name" value="5'-nuclease"/>
    <property type="match status" value="1"/>
</dbReference>